<feature type="transmembrane region" description="Helical" evidence="1">
    <location>
        <begin position="110"/>
        <end position="130"/>
    </location>
</feature>
<reference evidence="2 3" key="1">
    <citation type="submission" date="2016-06" db="EMBL/GenBank/DDBJ databases">
        <title>Comparative genomics of the ectomycorrhizal sister species Rhizopogon vinicolor and Rhizopogon vesiculosus (Basidiomycota: Boletales) reveals a divergence of the mating type B locus.</title>
        <authorList>
            <consortium name="DOE Joint Genome Institute"/>
            <person name="Mujic A.B."/>
            <person name="Kuo A."/>
            <person name="Tritt A."/>
            <person name="Lipzen A."/>
            <person name="Chen C."/>
            <person name="Johnson J."/>
            <person name="Sharma A."/>
            <person name="Barry K."/>
            <person name="Grigoriev I.V."/>
            <person name="Spatafora J.W."/>
        </authorList>
    </citation>
    <scope>NUCLEOTIDE SEQUENCE [LARGE SCALE GENOMIC DNA]</scope>
    <source>
        <strain evidence="2 3">AM-OR11-026</strain>
    </source>
</reference>
<dbReference type="EMBL" id="KV448227">
    <property type="protein sequence ID" value="OAX40020.1"/>
    <property type="molecule type" value="Genomic_DNA"/>
</dbReference>
<evidence type="ECO:0000313" key="3">
    <source>
        <dbReference type="Proteomes" id="UP000092154"/>
    </source>
</evidence>
<name>A0A1B7N595_9AGAM</name>
<keyword evidence="1" id="KW-1133">Transmembrane helix</keyword>
<proteinExistence type="predicted"/>
<keyword evidence="3" id="KW-1185">Reference proteome</keyword>
<organism evidence="2 3">
    <name type="scientific">Rhizopogon vinicolor AM-OR11-026</name>
    <dbReference type="NCBI Taxonomy" id="1314800"/>
    <lineage>
        <taxon>Eukaryota</taxon>
        <taxon>Fungi</taxon>
        <taxon>Dikarya</taxon>
        <taxon>Basidiomycota</taxon>
        <taxon>Agaricomycotina</taxon>
        <taxon>Agaricomycetes</taxon>
        <taxon>Agaricomycetidae</taxon>
        <taxon>Boletales</taxon>
        <taxon>Suillineae</taxon>
        <taxon>Rhizopogonaceae</taxon>
        <taxon>Rhizopogon</taxon>
    </lineage>
</organism>
<evidence type="ECO:0000313" key="2">
    <source>
        <dbReference type="EMBL" id="OAX40020.1"/>
    </source>
</evidence>
<protein>
    <recommendedName>
        <fullName evidence="4">Transmembrane protein</fullName>
    </recommendedName>
</protein>
<feature type="transmembrane region" description="Helical" evidence="1">
    <location>
        <begin position="569"/>
        <end position="591"/>
    </location>
</feature>
<evidence type="ECO:0000256" key="1">
    <source>
        <dbReference type="SAM" id="Phobius"/>
    </source>
</evidence>
<dbReference type="Proteomes" id="UP000092154">
    <property type="component" value="Unassembled WGS sequence"/>
</dbReference>
<evidence type="ECO:0008006" key="4">
    <source>
        <dbReference type="Google" id="ProtNLM"/>
    </source>
</evidence>
<keyword evidence="1" id="KW-0812">Transmembrane</keyword>
<feature type="transmembrane region" description="Helical" evidence="1">
    <location>
        <begin position="176"/>
        <end position="195"/>
    </location>
</feature>
<dbReference type="AlphaFoldDB" id="A0A1B7N595"/>
<dbReference type="OrthoDB" id="2644397at2759"/>
<gene>
    <name evidence="2" type="ORF">K503DRAFT_768992</name>
</gene>
<feature type="transmembrane region" description="Helical" evidence="1">
    <location>
        <begin position="66"/>
        <end position="90"/>
    </location>
</feature>
<dbReference type="STRING" id="1314800.A0A1B7N595"/>
<keyword evidence="1" id="KW-0472">Membrane</keyword>
<accession>A0A1B7N595</accession>
<dbReference type="InParanoid" id="A0A1B7N595"/>
<sequence>MPSSLLPNFSAKPQQRDVVLSLHPIRTTHTSSAQLEQVQTCTGSLDHQSTSLSITKQQQESARQSVLTILSVFLHTLLVLLHLVLLVLSISGVEHRLVVLITSGNEIWETILSASSQAFYAFYCTILVYLMQRLTLLRNLTRRQTLTALHDTVNAWSGLGSALECLWLQTTITASWWWIVSITVYLTCVFTLHVVSSSIIQLQTFNATVDASATMLSHWPSPDTDMMEIQWQTISALIPTLDRFASPRNMGLDGATLYDVIQPNNISGSAVINATTLRADCGLVPNSILNFSPEINADNFGYYTLNPPISGSSRTMKLRDRLVAPFPDQVAINSVMSSFFPGPTVAFIVSTAVNSRKLAKTETVQHVYWEYPPISVISSHQPPLISQMYEVHVVACTIDVEHRVATVDVPSNQLLDLFPPLRPGVHKEWDAWSAPKYEPKWNVWSSSTSTIHHDKWLVYPFAHGAQHPIGWCMNQDEASCYGLSLLEIFFMQQIGIEIDFPEQGRGFTLGLARAPPLPWEVLCSRDQFESALSRAYAAVLWTAGQFGVNGGGFDRIVDTTTISQQLLQWHLGINLWPLAIALTCSLVMLVLSMRMTEGVHRHGTAMPIESAGVLQIMWLTSRLRVLSDLVSNVEDPKEDILRAAGMVEVDLLQELKLNDVRVDAC</sequence>